<organism evidence="3">
    <name type="scientific">Leucothrix mucor</name>
    <dbReference type="NCBI Taxonomy" id="45248"/>
    <lineage>
        <taxon>Bacteria</taxon>
        <taxon>Pseudomonadati</taxon>
        <taxon>Pseudomonadota</taxon>
        <taxon>Gammaproteobacteria</taxon>
        <taxon>Thiotrichales</taxon>
        <taxon>Thiotrichaceae</taxon>
        <taxon>Leucothrix</taxon>
    </lineage>
</organism>
<dbReference type="PROSITE" id="PS51020">
    <property type="entry name" value="SPONDIN"/>
    <property type="match status" value="1"/>
</dbReference>
<dbReference type="EMBL" id="DRMS01000102">
    <property type="protein sequence ID" value="HFC91674.1"/>
    <property type="molecule type" value="Genomic_DNA"/>
</dbReference>
<protein>
    <recommendedName>
        <fullName evidence="2">Spondin domain-containing protein</fullName>
    </recommendedName>
</protein>
<feature type="signal peptide" evidence="1">
    <location>
        <begin position="1"/>
        <end position="24"/>
    </location>
</feature>
<accession>A0A7V2T1G9</accession>
<gene>
    <name evidence="3" type="ORF">ENJ51_02550</name>
</gene>
<dbReference type="Gene3D" id="2.60.40.2130">
    <property type="entry name" value="F-spondin domain"/>
    <property type="match status" value="1"/>
</dbReference>
<dbReference type="Pfam" id="PF06468">
    <property type="entry name" value="Spond_N"/>
    <property type="match status" value="1"/>
</dbReference>
<feature type="non-terminal residue" evidence="3">
    <location>
        <position position="234"/>
    </location>
</feature>
<name>A0A7V2T1G9_LEUMU</name>
<evidence type="ECO:0000259" key="2">
    <source>
        <dbReference type="PROSITE" id="PS51020"/>
    </source>
</evidence>
<proteinExistence type="predicted"/>
<feature type="domain" description="Spondin" evidence="2">
    <location>
        <begin position="8"/>
        <end position="198"/>
    </location>
</feature>
<dbReference type="PROSITE" id="PS51257">
    <property type="entry name" value="PROKAR_LIPOPROTEIN"/>
    <property type="match status" value="1"/>
</dbReference>
<dbReference type="AlphaFoldDB" id="A0A7V2T1G9"/>
<reference evidence="3" key="1">
    <citation type="journal article" date="2020" name="mSystems">
        <title>Genome- and Community-Level Interaction Insights into Carbon Utilization and Element Cycling Functions of Hydrothermarchaeota in Hydrothermal Sediment.</title>
        <authorList>
            <person name="Zhou Z."/>
            <person name="Liu Y."/>
            <person name="Xu W."/>
            <person name="Pan J."/>
            <person name="Luo Z.H."/>
            <person name="Li M."/>
        </authorList>
    </citation>
    <scope>NUCLEOTIDE SEQUENCE [LARGE SCALE GENOMIC DNA]</scope>
    <source>
        <strain evidence="3">HyVt-493</strain>
    </source>
</reference>
<dbReference type="InterPro" id="IPR038678">
    <property type="entry name" value="Spondin_N_sf"/>
</dbReference>
<dbReference type="NCBIfam" id="NF038123">
    <property type="entry name" value="NF038123_dom"/>
    <property type="match status" value="1"/>
</dbReference>
<feature type="chain" id="PRO_5030901902" description="Spondin domain-containing protein" evidence="1">
    <location>
        <begin position="25"/>
        <end position="234"/>
    </location>
</feature>
<evidence type="ECO:0000256" key="1">
    <source>
        <dbReference type="SAM" id="SignalP"/>
    </source>
</evidence>
<sequence length="234" mass="25257">MKHPNGLPKLFTLAVILIPFLMTACNSSSTNEETHQYEITVNNITANQPFSPVVIFAHEPNYKIWQSGKAASVGLEHLAEGGSNRQLIEEVEKNEHYIDHATGTAAIKSGRSETITLSVKDANWVRLSFATMLVNTNDAFTGLENIKIGDLNKGESKTLTTVAWDAGTEKNTEVAGSIPGPADGGQGFNPSRAGDVNFISVHQGVVTSDDGLLDSILDQSHRFDNPVAQVTVKR</sequence>
<comment type="caution">
    <text evidence="3">The sequence shown here is derived from an EMBL/GenBank/DDBJ whole genome shotgun (WGS) entry which is preliminary data.</text>
</comment>
<evidence type="ECO:0000313" key="3">
    <source>
        <dbReference type="EMBL" id="HFC91674.1"/>
    </source>
</evidence>
<dbReference type="Proteomes" id="UP000885750">
    <property type="component" value="Unassembled WGS sequence"/>
</dbReference>
<keyword evidence="1" id="KW-0732">Signal</keyword>
<dbReference type="InterPro" id="IPR009465">
    <property type="entry name" value="Spondin_N"/>
</dbReference>